<organism evidence="4 5">
    <name type="scientific">Pusillimonas noertemannii</name>
    <dbReference type="NCBI Taxonomy" id="305977"/>
    <lineage>
        <taxon>Bacteria</taxon>
        <taxon>Pseudomonadati</taxon>
        <taxon>Pseudomonadota</taxon>
        <taxon>Betaproteobacteria</taxon>
        <taxon>Burkholderiales</taxon>
        <taxon>Alcaligenaceae</taxon>
        <taxon>Pusillimonas</taxon>
    </lineage>
</organism>
<protein>
    <submittedName>
        <fullName evidence="4">Carbon-monoxide dehydrogenase large subunit</fullName>
    </submittedName>
</protein>
<proteinExistence type="predicted"/>
<sequence>MNDANHQGLTGIGQPLSRTEDKRFLTGKGRYVDDIRRQGAAHGVALLSPYAHARILSIDASQAESAPGVLCVLKGDDALHDGLGGMPPLFMPEDAGGPKGYRTARPLLAQGKVRFVGDRVAFVVAETAAQARDACELIMVDYEPLDAVVHLDDAVAEGAPLVWDEAPANKCCMVMFGDEAAVEKAFLEAAHKVSIRLESNRISANSLEPRAALGEYDPLEDFYTLHTSSQNPHGARTMLCASVFHISESQMRVVSPDVGGGFGMKADPYPEDGLVLWAARRTGRPVRWTATRSESLQGDTHGRDQVVHADMALDPDGGILGIRVRSRHGFGAFVVSAAVAPLTFAMRFVPSVYAVKAYHAVNEGVFTNASPTGPYRGAGRPEATYLIERLLDRAATEIGMDAYEIRRRNLIRPDQLPYATHTGFVYDSGDFFHALDECTARSDVAGYAQRKAESERKGLLRGRGIGMFIEQGGIFNDQMTIRFSPSGHVTILSGLHSHGQSHATVFPQLVSEWLGVPYGLIRYVQGDTDKVSFGRGTYAARSSMIGGCALRLAADEIIQKVRPAAAMQLGVGPDSLLYENGFFQIQDGEKRIALSDAAKAFFIKAGPLSKFGVGLEATGTWSADAPNFPNGCHICEVEVDPETGVVRIDRYNAVDDVGIALNPLVCEGQMHGAIAQGLGQALLEHVVYDRDSGQLLTGSLMDYGMPRADDMPPLNLQLLEIPSTTNPLGVKGVAESGTIAAPPTIINAVIDALRPLGVEHLDMPATPLKVWQAIQSAKQSRAA</sequence>
<keyword evidence="5" id="KW-1185">Reference proteome</keyword>
<dbReference type="EMBL" id="QEKO01000001">
    <property type="protein sequence ID" value="PVY67688.1"/>
    <property type="molecule type" value="Genomic_DNA"/>
</dbReference>
<keyword evidence="2" id="KW-0560">Oxidoreductase</keyword>
<dbReference type="SMART" id="SM01008">
    <property type="entry name" value="Ald_Xan_dh_C"/>
    <property type="match status" value="1"/>
</dbReference>
<keyword evidence="1" id="KW-0500">Molybdenum</keyword>
<name>A0A2U1CP69_9BURK</name>
<dbReference type="Gene3D" id="3.90.1170.50">
    <property type="entry name" value="Aldehyde oxidase/xanthine dehydrogenase, a/b hammerhead"/>
    <property type="match status" value="1"/>
</dbReference>
<evidence type="ECO:0000256" key="1">
    <source>
        <dbReference type="ARBA" id="ARBA00022505"/>
    </source>
</evidence>
<evidence type="ECO:0000256" key="2">
    <source>
        <dbReference type="ARBA" id="ARBA00023002"/>
    </source>
</evidence>
<dbReference type="PANTHER" id="PTHR11908">
    <property type="entry name" value="XANTHINE DEHYDROGENASE"/>
    <property type="match status" value="1"/>
</dbReference>
<dbReference type="Pfam" id="PF01315">
    <property type="entry name" value="Ald_Xan_dh_C"/>
    <property type="match status" value="1"/>
</dbReference>
<dbReference type="Gene3D" id="3.30.365.10">
    <property type="entry name" value="Aldehyde oxidase/xanthine dehydrogenase, molybdopterin binding domain"/>
    <property type="match status" value="4"/>
</dbReference>
<dbReference type="SUPFAM" id="SSF56003">
    <property type="entry name" value="Molybdenum cofactor-binding domain"/>
    <property type="match status" value="1"/>
</dbReference>
<evidence type="ECO:0000313" key="5">
    <source>
        <dbReference type="Proteomes" id="UP000246145"/>
    </source>
</evidence>
<dbReference type="InterPro" id="IPR016208">
    <property type="entry name" value="Ald_Oxase/xanthine_DH-like"/>
</dbReference>
<dbReference type="InterPro" id="IPR000674">
    <property type="entry name" value="Ald_Oxase/Xan_DH_a/b"/>
</dbReference>
<dbReference type="SUPFAM" id="SSF54665">
    <property type="entry name" value="CO dehydrogenase molybdoprotein N-domain-like"/>
    <property type="match status" value="1"/>
</dbReference>
<dbReference type="Proteomes" id="UP000246145">
    <property type="component" value="Unassembled WGS sequence"/>
</dbReference>
<feature type="domain" description="Aldehyde oxidase/xanthine dehydrogenase a/b hammerhead" evidence="3">
    <location>
        <begin position="26"/>
        <end position="146"/>
    </location>
</feature>
<evidence type="ECO:0000313" key="4">
    <source>
        <dbReference type="EMBL" id="PVY67688.1"/>
    </source>
</evidence>
<comment type="caution">
    <text evidence="4">The sequence shown here is derived from an EMBL/GenBank/DDBJ whole genome shotgun (WGS) entry which is preliminary data.</text>
</comment>
<reference evidence="4 5" key="1">
    <citation type="submission" date="2018-04" db="EMBL/GenBank/DDBJ databases">
        <title>Genomic Encyclopedia of Type Strains, Phase IV (KMG-IV): sequencing the most valuable type-strain genomes for metagenomic binning, comparative biology and taxonomic classification.</title>
        <authorList>
            <person name="Goeker M."/>
        </authorList>
    </citation>
    <scope>NUCLEOTIDE SEQUENCE [LARGE SCALE GENOMIC DNA]</scope>
    <source>
        <strain evidence="4 5">DSM 10065</strain>
    </source>
</reference>
<dbReference type="AlphaFoldDB" id="A0A2U1CP69"/>
<dbReference type="OrthoDB" id="221297at2"/>
<dbReference type="Pfam" id="PF02738">
    <property type="entry name" value="MoCoBD_1"/>
    <property type="match status" value="1"/>
</dbReference>
<gene>
    <name evidence="4" type="ORF">C7440_0071</name>
</gene>
<dbReference type="InterPro" id="IPR046867">
    <property type="entry name" value="AldOxase/xan_DH_MoCoBD2"/>
</dbReference>
<dbReference type="PANTHER" id="PTHR11908:SF132">
    <property type="entry name" value="ALDEHYDE OXIDASE 1-RELATED"/>
    <property type="match status" value="1"/>
</dbReference>
<accession>A0A2U1CP69</accession>
<evidence type="ECO:0000259" key="3">
    <source>
        <dbReference type="SMART" id="SM01008"/>
    </source>
</evidence>
<dbReference type="InterPro" id="IPR008274">
    <property type="entry name" value="AldOxase/xan_DH_MoCoBD1"/>
</dbReference>
<dbReference type="GO" id="GO:0005506">
    <property type="term" value="F:iron ion binding"/>
    <property type="evidence" value="ECO:0007669"/>
    <property type="project" value="InterPro"/>
</dbReference>
<dbReference type="RefSeq" id="WP_116517019.1">
    <property type="nucleotide sequence ID" value="NZ_JACCEX010000001.1"/>
</dbReference>
<dbReference type="Pfam" id="PF20256">
    <property type="entry name" value="MoCoBD_2"/>
    <property type="match status" value="1"/>
</dbReference>
<dbReference type="InterPro" id="IPR036856">
    <property type="entry name" value="Ald_Oxase/Xan_DH_a/b_sf"/>
</dbReference>
<dbReference type="InterPro" id="IPR037165">
    <property type="entry name" value="AldOxase/xan_DH_Mopterin-bd_sf"/>
</dbReference>
<dbReference type="GO" id="GO:0016491">
    <property type="term" value="F:oxidoreductase activity"/>
    <property type="evidence" value="ECO:0007669"/>
    <property type="project" value="UniProtKB-KW"/>
</dbReference>